<feature type="domain" description="AB hydrolase-1" evidence="1">
    <location>
        <begin position="23"/>
        <end position="124"/>
    </location>
</feature>
<dbReference type="EMBL" id="LJYW01000001">
    <property type="protein sequence ID" value="KPL51607.1"/>
    <property type="molecule type" value="Genomic_DNA"/>
</dbReference>
<evidence type="ECO:0000259" key="1">
    <source>
        <dbReference type="Pfam" id="PF00561"/>
    </source>
</evidence>
<reference evidence="2 3" key="1">
    <citation type="submission" date="2015-09" db="EMBL/GenBank/DDBJ databases">
        <authorList>
            <person name="Jackson K.R."/>
            <person name="Lunt B.L."/>
            <person name="Fisher J.N.B."/>
            <person name="Gardner A.V."/>
            <person name="Bailey M.E."/>
            <person name="Deus L.M."/>
            <person name="Earl A.S."/>
            <person name="Gibby P.D."/>
            <person name="Hartmann K.A."/>
            <person name="Liu J.E."/>
            <person name="Manci A.M."/>
            <person name="Nielsen D.A."/>
            <person name="Solomon M.B."/>
            <person name="Breakwell D.P."/>
            <person name="Burnett S.H."/>
            <person name="Grose J.H."/>
        </authorList>
    </citation>
    <scope>NUCLEOTIDE SEQUENCE [LARGE SCALE GENOMIC DNA]</scope>
    <source>
        <strain evidence="2 3">16</strain>
    </source>
</reference>
<keyword evidence="2" id="KW-0378">Hydrolase</keyword>
<dbReference type="Pfam" id="PF00561">
    <property type="entry name" value="Abhydrolase_1"/>
    <property type="match status" value="1"/>
</dbReference>
<dbReference type="PANTHER" id="PTHR43798">
    <property type="entry name" value="MONOACYLGLYCEROL LIPASE"/>
    <property type="match status" value="1"/>
</dbReference>
<dbReference type="Gene3D" id="3.40.50.1820">
    <property type="entry name" value="alpha/beta hydrolase"/>
    <property type="match status" value="1"/>
</dbReference>
<dbReference type="AlphaFoldDB" id="A0A0P6W177"/>
<accession>A0A0P6W177</accession>
<keyword evidence="3" id="KW-1185">Reference proteome</keyword>
<dbReference type="PRINTS" id="PR00111">
    <property type="entry name" value="ABHYDROLASE"/>
</dbReference>
<dbReference type="InterPro" id="IPR000073">
    <property type="entry name" value="AB_hydrolase_1"/>
</dbReference>
<comment type="caution">
    <text evidence="2">The sequence shown here is derived from an EMBL/GenBank/DDBJ whole genome shotgun (WGS) entry which is preliminary data.</text>
</comment>
<dbReference type="SUPFAM" id="SSF53474">
    <property type="entry name" value="alpha/beta-Hydrolases"/>
    <property type="match status" value="1"/>
</dbReference>
<evidence type="ECO:0000313" key="2">
    <source>
        <dbReference type="EMBL" id="KPL51607.1"/>
    </source>
</evidence>
<dbReference type="STRING" id="665126.ABB55_04660"/>
<name>A0A0P6W177_9HYPH</name>
<proteinExistence type="predicted"/>
<dbReference type="InterPro" id="IPR029058">
    <property type="entry name" value="AB_hydrolase_fold"/>
</dbReference>
<evidence type="ECO:0000313" key="3">
    <source>
        <dbReference type="Proteomes" id="UP000048984"/>
    </source>
</evidence>
<reference evidence="2 3" key="2">
    <citation type="submission" date="2015-10" db="EMBL/GenBank/DDBJ databases">
        <title>Draft Genome Sequence of Prosthecomicrobium hirschii ATCC 27832.</title>
        <authorList>
            <person name="Daniel J."/>
            <person name="Givan S.A."/>
            <person name="Brun Y.V."/>
            <person name="Brown P.J."/>
        </authorList>
    </citation>
    <scope>NUCLEOTIDE SEQUENCE [LARGE SCALE GENOMIC DNA]</scope>
    <source>
        <strain evidence="2 3">16</strain>
    </source>
</reference>
<dbReference type="Proteomes" id="UP000048984">
    <property type="component" value="Unassembled WGS sequence"/>
</dbReference>
<dbReference type="InterPro" id="IPR050266">
    <property type="entry name" value="AB_hydrolase_sf"/>
</dbReference>
<protein>
    <submittedName>
        <fullName evidence="2">Alpha/beta hydrolase</fullName>
    </submittedName>
</protein>
<organism evidence="2 3">
    <name type="scientific">Prosthecodimorpha hirschii</name>
    <dbReference type="NCBI Taxonomy" id="665126"/>
    <lineage>
        <taxon>Bacteria</taxon>
        <taxon>Pseudomonadati</taxon>
        <taxon>Pseudomonadota</taxon>
        <taxon>Alphaproteobacteria</taxon>
        <taxon>Hyphomicrobiales</taxon>
        <taxon>Ancalomicrobiaceae</taxon>
        <taxon>Prosthecodimorpha</taxon>
    </lineage>
</organism>
<sequence length="253" mass="27382">MDAFLSDGIPIAYLDEGPRDGDPILLIHGFASTAHVNWVYPGWVKLLAGDGRRVIAVDNRGHGESGKPTDPRAFHSRTMMAEDMVRLLDHLEIDRADVMGYSMGAWISAYLAIDHPERVRSVVFGGLASAMVEGIGGQETIAEALETEDEASITSAKGRAYRAFAIQTRSDRRALAACMRGSRQPVPREALAQLTMPVLIAVGTKDDVAGSVEELAALIPHAQVLPIPDRDHMLAVGDRTYKEGVLAFLGDRP</sequence>
<dbReference type="GO" id="GO:0016787">
    <property type="term" value="F:hydrolase activity"/>
    <property type="evidence" value="ECO:0007669"/>
    <property type="project" value="UniProtKB-KW"/>
</dbReference>
<gene>
    <name evidence="2" type="ORF">ABB55_04660</name>
</gene>